<dbReference type="AlphaFoldDB" id="A0A7S1IFC1"/>
<protein>
    <recommendedName>
        <fullName evidence="2">Protein kinase domain-containing protein</fullName>
    </recommendedName>
</protein>
<feature type="signal peptide" evidence="1">
    <location>
        <begin position="1"/>
        <end position="18"/>
    </location>
</feature>
<dbReference type="Pfam" id="PF03109">
    <property type="entry name" value="ABC1"/>
    <property type="match status" value="1"/>
</dbReference>
<dbReference type="EMBL" id="HBGA01059447">
    <property type="protein sequence ID" value="CAD9010877.1"/>
    <property type="molecule type" value="Transcribed_RNA"/>
</dbReference>
<proteinExistence type="predicted"/>
<dbReference type="GO" id="GO:0004672">
    <property type="term" value="F:protein kinase activity"/>
    <property type="evidence" value="ECO:0007669"/>
    <property type="project" value="InterPro"/>
</dbReference>
<dbReference type="PANTHER" id="PTHR45890">
    <property type="entry name" value="AARF DOMAIN CONTAINING KINASE 2 (PREDICTED)"/>
    <property type="match status" value="1"/>
</dbReference>
<dbReference type="Gene3D" id="1.10.510.10">
    <property type="entry name" value="Transferase(Phosphotransferase) domain 1"/>
    <property type="match status" value="1"/>
</dbReference>
<gene>
    <name evidence="3" type="ORF">EGYM00392_LOCUS21977</name>
</gene>
<dbReference type="InterPro" id="IPR000719">
    <property type="entry name" value="Prot_kinase_dom"/>
</dbReference>
<dbReference type="InterPro" id="IPR052402">
    <property type="entry name" value="ADCK_kinase"/>
</dbReference>
<dbReference type="InterPro" id="IPR011009">
    <property type="entry name" value="Kinase-like_dom_sf"/>
</dbReference>
<feature type="chain" id="PRO_5030648907" description="Protein kinase domain-containing protein" evidence="1">
    <location>
        <begin position="19"/>
        <end position="435"/>
    </location>
</feature>
<name>A0A7S1IFC1_9EUGL</name>
<evidence type="ECO:0000313" key="3">
    <source>
        <dbReference type="EMBL" id="CAD9010877.1"/>
    </source>
</evidence>
<dbReference type="GO" id="GO:0005524">
    <property type="term" value="F:ATP binding"/>
    <property type="evidence" value="ECO:0007669"/>
    <property type="project" value="InterPro"/>
</dbReference>
<dbReference type="PROSITE" id="PS50011">
    <property type="entry name" value="PROTEIN_KINASE_DOM"/>
    <property type="match status" value="1"/>
</dbReference>
<reference evidence="3" key="1">
    <citation type="submission" date="2021-01" db="EMBL/GenBank/DDBJ databases">
        <authorList>
            <person name="Corre E."/>
            <person name="Pelletier E."/>
            <person name="Niang G."/>
            <person name="Scheremetjew M."/>
            <person name="Finn R."/>
            <person name="Kale V."/>
            <person name="Holt S."/>
            <person name="Cochrane G."/>
            <person name="Meng A."/>
            <person name="Brown T."/>
            <person name="Cohen L."/>
        </authorList>
    </citation>
    <scope>NUCLEOTIDE SEQUENCE</scope>
    <source>
        <strain evidence="3">NIES-381</strain>
    </source>
</reference>
<dbReference type="PANTHER" id="PTHR45890:SF3">
    <property type="entry name" value="PROTEIN KINASE DOMAIN-CONTAINING PROTEIN"/>
    <property type="match status" value="1"/>
</dbReference>
<dbReference type="SUPFAM" id="SSF56112">
    <property type="entry name" value="Protein kinase-like (PK-like)"/>
    <property type="match status" value="1"/>
</dbReference>
<feature type="domain" description="Protein kinase" evidence="2">
    <location>
        <begin position="93"/>
        <end position="422"/>
    </location>
</feature>
<accession>A0A7S1IFC1</accession>
<dbReference type="InterPro" id="IPR004147">
    <property type="entry name" value="ABC1_dom"/>
</dbReference>
<keyword evidence="1" id="KW-0732">Signal</keyword>
<sequence>MWFLPLLGLWFLCSQWHATYILWCKALKKMLEMTGPAFVKFGQWCAVRSDIFPREFCEILSELHSNVSTHSLAHTRQLIKDQFGKDVEELFTEFNPVPIGSGSIAQVYFGTLKETNEEVAIKVMHPKVKEKIAVDFFCLQMFAKIVDHTAPWMDYPGIAAQFAQNLSLQVDLRVEAENLRYFNKNFETSKYIIFPKPIMESEQVLVETKINGQPLNEWYGGDGDVSPAHRRLAQAGADLFLQMVLTDNFFHADIHPGNCLVGKLPGDDHVFLAMLDVGVCQTLSKHQRDISHEFLRTIVMGDWGGVAQSILNMSHTQDFCDVPGFRKRITQICDELMPPRPTETWSEFVIHYARLYGFAARYGKKVGFTTTFVESIFDAIQEYRVRIDPAYAHLLFSCIAMEFISNQCDPSMDMIKHSAPWFVSSMMNRPKRAAW</sequence>
<evidence type="ECO:0000256" key="1">
    <source>
        <dbReference type="SAM" id="SignalP"/>
    </source>
</evidence>
<organism evidence="3">
    <name type="scientific">Eutreptiella gymnastica</name>
    <dbReference type="NCBI Taxonomy" id="73025"/>
    <lineage>
        <taxon>Eukaryota</taxon>
        <taxon>Discoba</taxon>
        <taxon>Euglenozoa</taxon>
        <taxon>Euglenida</taxon>
        <taxon>Spirocuta</taxon>
        <taxon>Euglenophyceae</taxon>
        <taxon>Eutreptiales</taxon>
        <taxon>Eutreptiaceae</taxon>
        <taxon>Eutreptiella</taxon>
    </lineage>
</organism>
<evidence type="ECO:0000259" key="2">
    <source>
        <dbReference type="PROSITE" id="PS50011"/>
    </source>
</evidence>